<gene>
    <name evidence="2" type="ORF">J5837_12585</name>
</gene>
<reference evidence="2" key="2">
    <citation type="submission" date="2021-03" db="EMBL/GenBank/DDBJ databases">
        <authorList>
            <person name="Cao W."/>
        </authorList>
    </citation>
    <scope>NUCLEOTIDE SEQUENCE</scope>
    <source>
        <strain evidence="2">110414</strain>
    </source>
</reference>
<dbReference type="Gene3D" id="3.40.50.1820">
    <property type="entry name" value="alpha/beta hydrolase"/>
    <property type="match status" value="1"/>
</dbReference>
<dbReference type="EMBL" id="JAGKTC010000003">
    <property type="protein sequence ID" value="MBP3985245.1"/>
    <property type="molecule type" value="Genomic_DNA"/>
</dbReference>
<reference evidence="2" key="1">
    <citation type="journal article" date="2016" name="Int. J. Syst. Evol. Microbiol.">
        <title>Pseudoxanthomonas helianthi sp. nov., isolated from roots of Jerusalem artichoke (Helianthus tuberosus).</title>
        <authorList>
            <person name="Kittiwongwattana C."/>
            <person name="Thawai C."/>
        </authorList>
    </citation>
    <scope>NUCLEOTIDE SEQUENCE</scope>
    <source>
        <strain evidence="2">110414</strain>
    </source>
</reference>
<dbReference type="RefSeq" id="WP_210537124.1">
    <property type="nucleotide sequence ID" value="NZ_JAGKTC010000003.1"/>
</dbReference>
<dbReference type="Proteomes" id="UP000673447">
    <property type="component" value="Unassembled WGS sequence"/>
</dbReference>
<dbReference type="PANTHER" id="PTHR43689">
    <property type="entry name" value="HYDROLASE"/>
    <property type="match status" value="1"/>
</dbReference>
<dbReference type="GO" id="GO:0016787">
    <property type="term" value="F:hydrolase activity"/>
    <property type="evidence" value="ECO:0007669"/>
    <property type="project" value="UniProtKB-KW"/>
</dbReference>
<dbReference type="SUPFAM" id="SSF53474">
    <property type="entry name" value="alpha/beta-Hydrolases"/>
    <property type="match status" value="1"/>
</dbReference>
<evidence type="ECO:0000313" key="3">
    <source>
        <dbReference type="Proteomes" id="UP000673447"/>
    </source>
</evidence>
<dbReference type="InterPro" id="IPR022742">
    <property type="entry name" value="Hydrolase_4"/>
</dbReference>
<organism evidence="2 3">
    <name type="scientific">Pseudoxanthomonas helianthi</name>
    <dbReference type="NCBI Taxonomy" id="1453541"/>
    <lineage>
        <taxon>Bacteria</taxon>
        <taxon>Pseudomonadati</taxon>
        <taxon>Pseudomonadota</taxon>
        <taxon>Gammaproteobacteria</taxon>
        <taxon>Lysobacterales</taxon>
        <taxon>Lysobacteraceae</taxon>
        <taxon>Pseudoxanthomonas</taxon>
    </lineage>
</organism>
<dbReference type="Pfam" id="PF12146">
    <property type="entry name" value="Hydrolase_4"/>
    <property type="match status" value="1"/>
</dbReference>
<dbReference type="AlphaFoldDB" id="A0A941AUW5"/>
<feature type="domain" description="Serine aminopeptidase S33" evidence="1">
    <location>
        <begin position="61"/>
        <end position="172"/>
    </location>
</feature>
<protein>
    <submittedName>
        <fullName evidence="2">Alpha/beta hydrolase</fullName>
    </submittedName>
</protein>
<keyword evidence="3" id="KW-1185">Reference proteome</keyword>
<evidence type="ECO:0000259" key="1">
    <source>
        <dbReference type="Pfam" id="PF12146"/>
    </source>
</evidence>
<dbReference type="InterPro" id="IPR029058">
    <property type="entry name" value="AB_hydrolase_fold"/>
</dbReference>
<keyword evidence="2" id="KW-0378">Hydrolase</keyword>
<name>A0A941AUW5_9GAMM</name>
<dbReference type="PANTHER" id="PTHR43689:SF8">
    <property type="entry name" value="ALPHA_BETA-HYDROLASES SUPERFAMILY PROTEIN"/>
    <property type="match status" value="1"/>
</dbReference>
<accession>A0A941AUW5</accession>
<proteinExistence type="predicted"/>
<sequence length="296" mass="31878">MKALSRLSPSLAARVVDRLWFSAPRTQPSAEARERLQAGTRLHHRVHGREVVAWSWGEGPTILLVHGWGGHAGQLHAFVEPLLAAGYRVVAFDAPAHGASAPSRLGGRRVTFFEIAEAMRTVAADAGPLAGAIAHSGGCAVMALAMREGWSAPAKLAFVSPFAQPSAAFAPFGRSIGASDEAMTRFVRMVEARFQRPWSDFDITGLPPLRAVPPLLLVHDRGDREVAFAHSEAIARTWPDARLLPTQGLGHRKLLREPGVVEQVANFFGPAPKTTAPVVVPADARNELDRYFEGAC</sequence>
<evidence type="ECO:0000313" key="2">
    <source>
        <dbReference type="EMBL" id="MBP3985245.1"/>
    </source>
</evidence>
<comment type="caution">
    <text evidence="2">The sequence shown here is derived from an EMBL/GenBank/DDBJ whole genome shotgun (WGS) entry which is preliminary data.</text>
</comment>